<evidence type="ECO:0000256" key="3">
    <source>
        <dbReference type="ARBA" id="ARBA00022692"/>
    </source>
</evidence>
<evidence type="ECO:0000313" key="8">
    <source>
        <dbReference type="Proteomes" id="UP000550714"/>
    </source>
</evidence>
<dbReference type="RefSeq" id="WP_343053937.1">
    <property type="nucleotide sequence ID" value="NZ_JACHWU010000003.1"/>
</dbReference>
<dbReference type="InterPro" id="IPR011701">
    <property type="entry name" value="MFS"/>
</dbReference>
<feature type="transmembrane region" description="Helical" evidence="6">
    <location>
        <begin position="166"/>
        <end position="186"/>
    </location>
</feature>
<dbReference type="AlphaFoldDB" id="A0A839S1G4"/>
<evidence type="ECO:0000256" key="4">
    <source>
        <dbReference type="ARBA" id="ARBA00022989"/>
    </source>
</evidence>
<organism evidence="7 8">
    <name type="scientific">Prauserella isguenensis</name>
    <dbReference type="NCBI Taxonomy" id="1470180"/>
    <lineage>
        <taxon>Bacteria</taxon>
        <taxon>Bacillati</taxon>
        <taxon>Actinomycetota</taxon>
        <taxon>Actinomycetes</taxon>
        <taxon>Pseudonocardiales</taxon>
        <taxon>Pseudonocardiaceae</taxon>
        <taxon>Prauserella</taxon>
    </lineage>
</organism>
<dbReference type="Pfam" id="PF07690">
    <property type="entry name" value="MFS_1"/>
    <property type="match status" value="1"/>
</dbReference>
<dbReference type="GO" id="GO:0022857">
    <property type="term" value="F:transmembrane transporter activity"/>
    <property type="evidence" value="ECO:0007669"/>
    <property type="project" value="InterPro"/>
</dbReference>
<evidence type="ECO:0000256" key="1">
    <source>
        <dbReference type="ARBA" id="ARBA00004651"/>
    </source>
</evidence>
<dbReference type="InterPro" id="IPR036259">
    <property type="entry name" value="MFS_trans_sf"/>
</dbReference>
<comment type="caution">
    <text evidence="7">The sequence shown here is derived from an EMBL/GenBank/DDBJ whole genome shotgun (WGS) entry which is preliminary data.</text>
</comment>
<reference evidence="7 8" key="1">
    <citation type="submission" date="2020-08" db="EMBL/GenBank/DDBJ databases">
        <title>Genomic Encyclopedia of Type Strains, Phase III (KMG-III): the genomes of soil and plant-associated and newly described type strains.</title>
        <authorList>
            <person name="Whitman W."/>
        </authorList>
    </citation>
    <scope>NUCLEOTIDE SEQUENCE [LARGE SCALE GENOMIC DNA]</scope>
    <source>
        <strain evidence="7 8">CECT 8577</strain>
    </source>
</reference>
<dbReference type="PANTHER" id="PTHR23513:SF11">
    <property type="entry name" value="STAPHYLOFERRIN A TRANSPORTER"/>
    <property type="match status" value="1"/>
</dbReference>
<feature type="transmembrane region" description="Helical" evidence="6">
    <location>
        <begin position="49"/>
        <end position="69"/>
    </location>
</feature>
<dbReference type="Proteomes" id="UP000550714">
    <property type="component" value="Unassembled WGS sequence"/>
</dbReference>
<feature type="transmembrane region" description="Helical" evidence="6">
    <location>
        <begin position="225"/>
        <end position="246"/>
    </location>
</feature>
<sequence>MSGRYSWPRCGLPGYLAGALAARTGDEMSGPALLLAAVAVTGSITQGPAVLTALTAAAAVGGPVIGVLLDRTGRPGPVLAGALAGYAAGLGLVVLCLGHVSAPVAVAAAVPAGLLSPVVAGGWSSQLPAVAGSGLDRASRLDAMTFSVASLAGPAVAGLVGGQAGVVVSVAVVAVGVPAALALPSASAGRGRGSMPGSRVRTEVVAGLRAIAGSTSLSRATTVSVVSYVGVGMFVVCCPVLGMRWFGDADRGALLLAVLAAAGLLANAVLARRKRQPRPDSTLLVSTFVLGGGVLLAVAPGPGFAIAAAAVCGIGEGPQLAALFAVRHREADAEVRARVFMLGASLKIGGIAAGTALAGALLAWSLTVCLLVAAGTQLLAAGLYPLWDSRQRCGVTP</sequence>
<comment type="subcellular location">
    <subcellularLocation>
        <location evidence="1">Cell membrane</location>
        <topology evidence="1">Multi-pass membrane protein</topology>
    </subcellularLocation>
</comment>
<dbReference type="PANTHER" id="PTHR23513">
    <property type="entry name" value="INTEGRAL MEMBRANE EFFLUX PROTEIN-RELATED"/>
    <property type="match status" value="1"/>
</dbReference>
<feature type="transmembrane region" description="Helical" evidence="6">
    <location>
        <begin position="338"/>
        <end position="358"/>
    </location>
</feature>
<dbReference type="GO" id="GO:0005886">
    <property type="term" value="C:plasma membrane"/>
    <property type="evidence" value="ECO:0007669"/>
    <property type="project" value="UniProtKB-SubCell"/>
</dbReference>
<keyword evidence="4 6" id="KW-1133">Transmembrane helix</keyword>
<gene>
    <name evidence="7" type="ORF">FHS23_002930</name>
</gene>
<name>A0A839S1G4_9PSEU</name>
<proteinExistence type="predicted"/>
<feature type="transmembrane region" description="Helical" evidence="6">
    <location>
        <begin position="282"/>
        <end position="299"/>
    </location>
</feature>
<evidence type="ECO:0000256" key="6">
    <source>
        <dbReference type="SAM" id="Phobius"/>
    </source>
</evidence>
<keyword evidence="3 6" id="KW-0812">Transmembrane</keyword>
<protein>
    <submittedName>
        <fullName evidence="7">MFS family permease</fullName>
    </submittedName>
</protein>
<feature type="transmembrane region" description="Helical" evidence="6">
    <location>
        <begin position="106"/>
        <end position="123"/>
    </location>
</feature>
<evidence type="ECO:0000256" key="5">
    <source>
        <dbReference type="ARBA" id="ARBA00023136"/>
    </source>
</evidence>
<dbReference type="EMBL" id="JACHWU010000003">
    <property type="protein sequence ID" value="MBB3051901.1"/>
    <property type="molecule type" value="Genomic_DNA"/>
</dbReference>
<keyword evidence="2" id="KW-1003">Cell membrane</keyword>
<feature type="transmembrane region" description="Helical" evidence="6">
    <location>
        <begin position="78"/>
        <end position="100"/>
    </location>
</feature>
<accession>A0A839S1G4</accession>
<keyword evidence="8" id="KW-1185">Reference proteome</keyword>
<evidence type="ECO:0000313" key="7">
    <source>
        <dbReference type="EMBL" id="MBB3051901.1"/>
    </source>
</evidence>
<feature type="transmembrane region" description="Helical" evidence="6">
    <location>
        <begin position="252"/>
        <end position="270"/>
    </location>
</feature>
<dbReference type="Gene3D" id="1.20.1250.20">
    <property type="entry name" value="MFS general substrate transporter like domains"/>
    <property type="match status" value="1"/>
</dbReference>
<dbReference type="SUPFAM" id="SSF103473">
    <property type="entry name" value="MFS general substrate transporter"/>
    <property type="match status" value="1"/>
</dbReference>
<feature type="transmembrane region" description="Helical" evidence="6">
    <location>
        <begin position="305"/>
        <end position="326"/>
    </location>
</feature>
<evidence type="ECO:0000256" key="2">
    <source>
        <dbReference type="ARBA" id="ARBA00022475"/>
    </source>
</evidence>
<keyword evidence="5 6" id="KW-0472">Membrane</keyword>
<feature type="transmembrane region" description="Helical" evidence="6">
    <location>
        <begin position="364"/>
        <end position="387"/>
    </location>
</feature>